<name>A0A538SAU1_UNCEI</name>
<evidence type="ECO:0000313" key="8">
    <source>
        <dbReference type="EMBL" id="TMQ48491.1"/>
    </source>
</evidence>
<dbReference type="CDD" id="cd08646">
    <property type="entry name" value="FMT_core_Met-tRNA-FMT_N"/>
    <property type="match status" value="1"/>
</dbReference>
<dbReference type="HAMAP" id="MF_00182">
    <property type="entry name" value="Formyl_trans"/>
    <property type="match status" value="1"/>
</dbReference>
<organism evidence="8 9">
    <name type="scientific">Eiseniibacteriota bacterium</name>
    <dbReference type="NCBI Taxonomy" id="2212470"/>
    <lineage>
        <taxon>Bacteria</taxon>
        <taxon>Candidatus Eiseniibacteriota</taxon>
    </lineage>
</organism>
<sequence>MGTADFAVPALRAVSRSCDVVLVVTQPDRPRGRGQQLGPSPVAEEARALGLAVAKPVDVNEPEWRERLAGLGLDLVAVVAYGAILAPELLGVPRLGCVNLHGSLLPDYRGASPVQRALWDGRIGTGATTLWMDEGIDTGDCILQRWVGIEPADNAGTLSARLAEVGGPLLAETLLLAHAGKAPRRPQERDAGSYARKLKKSDGSVDWALDAVHVWCRQRAVTPWPGATAGFRGRRLLLTETRPLHRLKVDEPPGTVLAVSPEGVAVACEPGALMVTRLKPEGRNEMDAAEWARGARLEPGEALEAEKEAHA</sequence>
<dbReference type="InterPro" id="IPR044135">
    <property type="entry name" value="Met-tRNA-FMT_C"/>
</dbReference>
<protein>
    <recommendedName>
        <fullName evidence="2 5">Methionyl-tRNA formyltransferase</fullName>
        <ecNumber evidence="2 5">2.1.2.9</ecNumber>
    </recommendedName>
</protein>
<dbReference type="SUPFAM" id="SSF53328">
    <property type="entry name" value="Formyltransferase"/>
    <property type="match status" value="1"/>
</dbReference>
<dbReference type="Proteomes" id="UP000320184">
    <property type="component" value="Unassembled WGS sequence"/>
</dbReference>
<dbReference type="PANTHER" id="PTHR11138:SF5">
    <property type="entry name" value="METHIONYL-TRNA FORMYLTRANSFERASE, MITOCHONDRIAL"/>
    <property type="match status" value="1"/>
</dbReference>
<evidence type="ECO:0000256" key="5">
    <source>
        <dbReference type="HAMAP-Rule" id="MF_00182"/>
    </source>
</evidence>
<proteinExistence type="inferred from homology"/>
<dbReference type="AlphaFoldDB" id="A0A538SAU1"/>
<comment type="caution">
    <text evidence="8">The sequence shown here is derived from an EMBL/GenBank/DDBJ whole genome shotgun (WGS) entry which is preliminary data.</text>
</comment>
<dbReference type="InterPro" id="IPR001555">
    <property type="entry name" value="GART_AS"/>
</dbReference>
<evidence type="ECO:0000256" key="2">
    <source>
        <dbReference type="ARBA" id="ARBA00012261"/>
    </source>
</evidence>
<dbReference type="GO" id="GO:0004479">
    <property type="term" value="F:methionyl-tRNA formyltransferase activity"/>
    <property type="evidence" value="ECO:0007669"/>
    <property type="project" value="UniProtKB-UniRule"/>
</dbReference>
<comment type="function">
    <text evidence="5">Attaches a formyl group to the free amino group of methionyl-tRNA(fMet). The formyl group appears to play a dual role in the initiator identity of N-formylmethionyl-tRNA by promoting its recognition by IF2 and preventing the misappropriation of this tRNA by the elongation apparatus.</text>
</comment>
<dbReference type="CDD" id="cd08704">
    <property type="entry name" value="Met_tRNA_FMT_C"/>
    <property type="match status" value="1"/>
</dbReference>
<feature type="domain" description="Formyl transferase C-terminal" evidence="7">
    <location>
        <begin position="197"/>
        <end position="295"/>
    </location>
</feature>
<reference evidence="8 9" key="1">
    <citation type="journal article" date="2019" name="Nat. Microbiol.">
        <title>Mediterranean grassland soil C-N compound turnover is dependent on rainfall and depth, and is mediated by genomically divergent microorganisms.</title>
        <authorList>
            <person name="Diamond S."/>
            <person name="Andeer P.F."/>
            <person name="Li Z."/>
            <person name="Crits-Christoph A."/>
            <person name="Burstein D."/>
            <person name="Anantharaman K."/>
            <person name="Lane K.R."/>
            <person name="Thomas B.C."/>
            <person name="Pan C."/>
            <person name="Northen T.R."/>
            <person name="Banfield J.F."/>
        </authorList>
    </citation>
    <scope>NUCLEOTIDE SEQUENCE [LARGE SCALE GENOMIC DNA]</scope>
    <source>
        <strain evidence="8">WS_3</strain>
    </source>
</reference>
<dbReference type="SUPFAM" id="SSF50486">
    <property type="entry name" value="FMT C-terminal domain-like"/>
    <property type="match status" value="1"/>
</dbReference>
<dbReference type="PROSITE" id="PS00373">
    <property type="entry name" value="GART"/>
    <property type="match status" value="1"/>
</dbReference>
<dbReference type="EC" id="2.1.2.9" evidence="2 5"/>
<dbReference type="Pfam" id="PF02911">
    <property type="entry name" value="Formyl_trans_C"/>
    <property type="match status" value="1"/>
</dbReference>
<keyword evidence="3 5" id="KW-0808">Transferase</keyword>
<dbReference type="InterPro" id="IPR036477">
    <property type="entry name" value="Formyl_transf_N_sf"/>
</dbReference>
<gene>
    <name evidence="5" type="primary">fmt</name>
    <name evidence="8" type="ORF">E6K73_11900</name>
</gene>
<evidence type="ECO:0000259" key="7">
    <source>
        <dbReference type="Pfam" id="PF02911"/>
    </source>
</evidence>
<comment type="catalytic activity">
    <reaction evidence="5">
        <text>L-methionyl-tRNA(fMet) + (6R)-10-formyltetrahydrofolate = N-formyl-L-methionyl-tRNA(fMet) + (6S)-5,6,7,8-tetrahydrofolate + H(+)</text>
        <dbReference type="Rhea" id="RHEA:24380"/>
        <dbReference type="Rhea" id="RHEA-COMP:9952"/>
        <dbReference type="Rhea" id="RHEA-COMP:9953"/>
        <dbReference type="ChEBI" id="CHEBI:15378"/>
        <dbReference type="ChEBI" id="CHEBI:57453"/>
        <dbReference type="ChEBI" id="CHEBI:78530"/>
        <dbReference type="ChEBI" id="CHEBI:78844"/>
        <dbReference type="ChEBI" id="CHEBI:195366"/>
        <dbReference type="EC" id="2.1.2.9"/>
    </reaction>
</comment>
<feature type="binding site" evidence="5">
    <location>
        <begin position="103"/>
        <end position="106"/>
    </location>
    <ligand>
        <name>(6S)-5,6,7,8-tetrahydrofolate</name>
        <dbReference type="ChEBI" id="CHEBI:57453"/>
    </ligand>
</feature>
<feature type="domain" description="Formyl transferase N-terminal" evidence="6">
    <location>
        <begin position="11"/>
        <end position="173"/>
    </location>
</feature>
<evidence type="ECO:0000256" key="1">
    <source>
        <dbReference type="ARBA" id="ARBA00010699"/>
    </source>
</evidence>
<accession>A0A538SAU1</accession>
<dbReference type="GO" id="GO:0005829">
    <property type="term" value="C:cytosol"/>
    <property type="evidence" value="ECO:0007669"/>
    <property type="project" value="TreeGrafter"/>
</dbReference>
<dbReference type="InterPro" id="IPR041711">
    <property type="entry name" value="Met-tRNA-FMT_N"/>
</dbReference>
<evidence type="ECO:0000256" key="4">
    <source>
        <dbReference type="ARBA" id="ARBA00022917"/>
    </source>
</evidence>
<dbReference type="InterPro" id="IPR005794">
    <property type="entry name" value="Fmt"/>
</dbReference>
<dbReference type="Gene3D" id="3.40.50.12230">
    <property type="match status" value="1"/>
</dbReference>
<dbReference type="InterPro" id="IPR005793">
    <property type="entry name" value="Formyl_trans_C"/>
</dbReference>
<evidence type="ECO:0000313" key="9">
    <source>
        <dbReference type="Proteomes" id="UP000320184"/>
    </source>
</evidence>
<evidence type="ECO:0000259" key="6">
    <source>
        <dbReference type="Pfam" id="PF00551"/>
    </source>
</evidence>
<dbReference type="NCBIfam" id="TIGR00460">
    <property type="entry name" value="fmt"/>
    <property type="match status" value="1"/>
</dbReference>
<comment type="similarity">
    <text evidence="1 5">Belongs to the Fmt family.</text>
</comment>
<dbReference type="Pfam" id="PF00551">
    <property type="entry name" value="Formyl_trans_N"/>
    <property type="match status" value="1"/>
</dbReference>
<dbReference type="InterPro" id="IPR011034">
    <property type="entry name" value="Formyl_transferase-like_C_sf"/>
</dbReference>
<dbReference type="EMBL" id="VBOT01000140">
    <property type="protein sequence ID" value="TMQ48491.1"/>
    <property type="molecule type" value="Genomic_DNA"/>
</dbReference>
<keyword evidence="4 5" id="KW-0648">Protein biosynthesis</keyword>
<evidence type="ECO:0000256" key="3">
    <source>
        <dbReference type="ARBA" id="ARBA00022679"/>
    </source>
</evidence>
<dbReference type="InterPro" id="IPR002376">
    <property type="entry name" value="Formyl_transf_N"/>
</dbReference>
<dbReference type="PANTHER" id="PTHR11138">
    <property type="entry name" value="METHIONYL-TRNA FORMYLTRANSFERASE"/>
    <property type="match status" value="1"/>
</dbReference>